<keyword evidence="2" id="KW-1185">Reference proteome</keyword>
<evidence type="ECO:0000313" key="2">
    <source>
        <dbReference type="Proteomes" id="UP000055611"/>
    </source>
</evidence>
<evidence type="ECO:0000313" key="1">
    <source>
        <dbReference type="EMBL" id="AMK10876.1"/>
    </source>
</evidence>
<reference evidence="1 2" key="1">
    <citation type="journal article" date="2016" name="Front. Microbiol.">
        <title>Genome Sequence of the Piezophilic, Mesophilic Sulfate-Reducing Bacterium Desulfovibrio indicus J2T.</title>
        <authorList>
            <person name="Cao J."/>
            <person name="Maignien L."/>
            <person name="Shao Z."/>
            <person name="Alain K."/>
            <person name="Jebbar M."/>
        </authorList>
    </citation>
    <scope>NUCLEOTIDE SEQUENCE [LARGE SCALE GENOMIC DNA]</scope>
    <source>
        <strain evidence="1 2">J2</strain>
    </source>
</reference>
<accession>A0ABM5YUM2</accession>
<name>A0ABM5YUM2_9BACT</name>
<proteinExistence type="predicted"/>
<sequence>MDHFGIGPAIQGAARIYSYSARRTGRTQSLLESVKDGDRVVFLNHRHAEQFKSLCRERGINVDCISSPAEEPDHVLHRGRSKGRTIFDHCWVEAYYYHHIERGMRLLDQISERASGHLHVAAETDAARYEREKWSQNL</sequence>
<dbReference type="RefSeq" id="WP_066801948.1">
    <property type="nucleotide sequence ID" value="NZ_CP014206.1"/>
</dbReference>
<protein>
    <submittedName>
        <fullName evidence="1">Uncharacterized protein</fullName>
    </submittedName>
</protein>
<dbReference type="EMBL" id="CP014206">
    <property type="protein sequence ID" value="AMK10876.1"/>
    <property type="molecule type" value="Genomic_DNA"/>
</dbReference>
<gene>
    <name evidence="1" type="ORF">AWY79_07020</name>
</gene>
<organism evidence="1 2">
    <name type="scientific">Pseudodesulfovibrio indicus</name>
    <dbReference type="NCBI Taxonomy" id="1716143"/>
    <lineage>
        <taxon>Bacteria</taxon>
        <taxon>Pseudomonadati</taxon>
        <taxon>Thermodesulfobacteriota</taxon>
        <taxon>Desulfovibrionia</taxon>
        <taxon>Desulfovibrionales</taxon>
        <taxon>Desulfovibrionaceae</taxon>
    </lineage>
</organism>
<dbReference type="Proteomes" id="UP000055611">
    <property type="component" value="Chromosome"/>
</dbReference>